<proteinExistence type="predicted"/>
<evidence type="ECO:0000256" key="1">
    <source>
        <dbReference type="ARBA" id="ARBA00022679"/>
    </source>
</evidence>
<dbReference type="GO" id="GO:0004373">
    <property type="term" value="F:alpha-1,4-glucan glucosyltransferase (UDP-glucose donor) activity"/>
    <property type="evidence" value="ECO:0007669"/>
    <property type="project" value="UniProtKB-EC"/>
</dbReference>
<evidence type="ECO:0000313" key="4">
    <source>
        <dbReference type="EMBL" id="SIR14746.1"/>
    </source>
</evidence>
<reference evidence="4 6" key="1">
    <citation type="submission" date="2017-01" db="EMBL/GenBank/DDBJ databases">
        <authorList>
            <person name="Varghese N."/>
            <person name="Submissions S."/>
        </authorList>
    </citation>
    <scope>NUCLEOTIDE SEQUENCE [LARGE SCALE GENOMIC DNA]</scope>
    <source>
        <strain evidence="4 6">ATCC 27950</strain>
    </source>
</reference>
<name>A0A381F5F3_9FLAO</name>
<dbReference type="Proteomes" id="UP000255231">
    <property type="component" value="Unassembled WGS sequence"/>
</dbReference>
<evidence type="ECO:0000259" key="3">
    <source>
        <dbReference type="Pfam" id="PF13439"/>
    </source>
</evidence>
<dbReference type="PANTHER" id="PTHR46401">
    <property type="entry name" value="GLYCOSYLTRANSFERASE WBBK-RELATED"/>
    <property type="match status" value="1"/>
</dbReference>
<dbReference type="EMBL" id="FTMF01000013">
    <property type="protein sequence ID" value="SIR14746.1"/>
    <property type="molecule type" value="Genomic_DNA"/>
</dbReference>
<keyword evidence="1 5" id="KW-0808">Transferase</keyword>
<evidence type="ECO:0000313" key="6">
    <source>
        <dbReference type="Proteomes" id="UP000185725"/>
    </source>
</evidence>
<reference evidence="5 7" key="2">
    <citation type="submission" date="2018-06" db="EMBL/GenBank/DDBJ databases">
        <authorList>
            <consortium name="Pathogen Informatics"/>
            <person name="Doyle S."/>
        </authorList>
    </citation>
    <scope>NUCLEOTIDE SEQUENCE [LARGE SCALE GENOMIC DNA]</scope>
    <source>
        <strain evidence="5 7">NCTC13560</strain>
    </source>
</reference>
<dbReference type="InterPro" id="IPR001296">
    <property type="entry name" value="Glyco_trans_1"/>
</dbReference>
<protein>
    <submittedName>
        <fullName evidence="5">Glycogen synthase</fullName>
        <ecNumber evidence="5">2.4.1.11</ecNumber>
    </submittedName>
    <submittedName>
        <fullName evidence="4">Glycosyltransferase involved in cell wall bisynthesis</fullName>
    </submittedName>
</protein>
<dbReference type="OrthoDB" id="9801609at2"/>
<evidence type="ECO:0000313" key="5">
    <source>
        <dbReference type="EMBL" id="SUX41703.1"/>
    </source>
</evidence>
<evidence type="ECO:0000259" key="2">
    <source>
        <dbReference type="Pfam" id="PF00534"/>
    </source>
</evidence>
<sequence>MKVIVNARFLTQAITGVQRFAIELSKRLESTPHIQIEFVSSKGIIHSDLAKELDVKVIGQFQGHLWEQIDLPIYLKKNKSPLLVNLCSTAPSFYKNQIVTHHDITYIRHPESFSKKFVEFYKLIVPLMLRNSKKIITVSEFSKSEISNYYNVSKYKFTVIYNGVDTNEFTNTEAKNVSKRKYILAVSSRNYHKNFQGLVDAFKNIQHIQQDVDLFIVGYSSLKSFNEIKLDVEDLEKQGRIRFFGRIDDQELISLYQNASLFIFPSFYEGFGIPPLEAQACGCPVIASDQASMPEILGNSVLYFNPYLKKDLEEKILYFYNNPQLKQQFTESGLKNIKRFDWKSSAKILQEIVRF</sequence>
<evidence type="ECO:0000313" key="7">
    <source>
        <dbReference type="Proteomes" id="UP000255231"/>
    </source>
</evidence>
<feature type="domain" description="Glycosyltransferase subfamily 4-like N-terminal" evidence="3">
    <location>
        <begin position="96"/>
        <end position="167"/>
    </location>
</feature>
<dbReference type="KEGG" id="cil:EG358_16220"/>
<dbReference type="CDD" id="cd03809">
    <property type="entry name" value="GT4_MtfB-like"/>
    <property type="match status" value="1"/>
</dbReference>
<keyword evidence="6" id="KW-1185">Reference proteome</keyword>
<dbReference type="Pfam" id="PF00534">
    <property type="entry name" value="Glycos_transf_1"/>
    <property type="match status" value="1"/>
</dbReference>
<organism evidence="5 7">
    <name type="scientific">Chryseobacterium indoltheticum</name>
    <dbReference type="NCBI Taxonomy" id="254"/>
    <lineage>
        <taxon>Bacteria</taxon>
        <taxon>Pseudomonadati</taxon>
        <taxon>Bacteroidota</taxon>
        <taxon>Flavobacteriia</taxon>
        <taxon>Flavobacteriales</taxon>
        <taxon>Weeksellaceae</taxon>
        <taxon>Chryseobacterium group</taxon>
        <taxon>Chryseobacterium</taxon>
    </lineage>
</organism>
<dbReference type="Proteomes" id="UP000185725">
    <property type="component" value="Unassembled WGS sequence"/>
</dbReference>
<dbReference type="PANTHER" id="PTHR46401:SF2">
    <property type="entry name" value="GLYCOSYLTRANSFERASE WBBK-RELATED"/>
    <property type="match status" value="1"/>
</dbReference>
<dbReference type="Pfam" id="PF13439">
    <property type="entry name" value="Glyco_transf_4"/>
    <property type="match status" value="1"/>
</dbReference>
<dbReference type="GO" id="GO:0009103">
    <property type="term" value="P:lipopolysaccharide biosynthetic process"/>
    <property type="evidence" value="ECO:0007669"/>
    <property type="project" value="TreeGrafter"/>
</dbReference>
<dbReference type="AlphaFoldDB" id="A0A381F5F3"/>
<gene>
    <name evidence="5" type="ORF">NCTC13560_00503</name>
    <name evidence="4" type="ORF">SAMN05421682_11362</name>
</gene>
<feature type="domain" description="Glycosyl transferase family 1" evidence="2">
    <location>
        <begin position="176"/>
        <end position="333"/>
    </location>
</feature>
<dbReference type="InterPro" id="IPR028098">
    <property type="entry name" value="Glyco_trans_4-like_N"/>
</dbReference>
<dbReference type="RefSeq" id="WP_076562097.1">
    <property type="nucleotide sequence ID" value="NZ_CP033929.1"/>
</dbReference>
<dbReference type="EC" id="2.4.1.11" evidence="5"/>
<dbReference type="GeneID" id="303675249"/>
<keyword evidence="5" id="KW-0328">Glycosyltransferase</keyword>
<dbReference type="EMBL" id="UFVS01000001">
    <property type="protein sequence ID" value="SUX41703.1"/>
    <property type="molecule type" value="Genomic_DNA"/>
</dbReference>
<dbReference type="Gene3D" id="3.40.50.2000">
    <property type="entry name" value="Glycogen Phosphorylase B"/>
    <property type="match status" value="2"/>
</dbReference>
<dbReference type="SUPFAM" id="SSF53756">
    <property type="entry name" value="UDP-Glycosyltransferase/glycogen phosphorylase"/>
    <property type="match status" value="1"/>
</dbReference>
<accession>A0A381F5F3</accession>